<dbReference type="Proteomes" id="UP001496627">
    <property type="component" value="Unassembled WGS sequence"/>
</dbReference>
<dbReference type="RefSeq" id="WP_348862142.1">
    <property type="nucleotide sequence ID" value="NZ_JBEAAL010000001.1"/>
</dbReference>
<evidence type="ECO:0000313" key="1">
    <source>
        <dbReference type="EMBL" id="MEQ1403840.1"/>
    </source>
</evidence>
<organism evidence="1 2">
    <name type="scientific">Neorhizobium phenanthreniclasticum</name>
    <dbReference type="NCBI Taxonomy" id="3157917"/>
    <lineage>
        <taxon>Bacteria</taxon>
        <taxon>Pseudomonadati</taxon>
        <taxon>Pseudomonadota</taxon>
        <taxon>Alphaproteobacteria</taxon>
        <taxon>Hyphomicrobiales</taxon>
        <taxon>Rhizobiaceae</taxon>
        <taxon>Rhizobium/Agrobacterium group</taxon>
        <taxon>Neorhizobium</taxon>
    </lineage>
</organism>
<reference evidence="1 2" key="1">
    <citation type="submission" date="2024-05" db="EMBL/GenBank/DDBJ databases">
        <title>Neorhizobium sp. Rsf11, a plant growth promoting and heavy metal resistant PAH-degrader.</title>
        <authorList>
            <person name="Golubev S.N."/>
            <person name="Muratova A.Y."/>
            <person name="Markelova M.I."/>
        </authorList>
    </citation>
    <scope>NUCLEOTIDE SEQUENCE [LARGE SCALE GENOMIC DNA]</scope>
    <source>
        <strain evidence="1 2">Rsf11</strain>
    </source>
</reference>
<accession>A0ABV0LW55</accession>
<dbReference type="EMBL" id="JBEAAL010000001">
    <property type="protein sequence ID" value="MEQ1403840.1"/>
    <property type="molecule type" value="Genomic_DNA"/>
</dbReference>
<sequence>MVMMEIQIENLRRLELRPGDKFVLSVSGRISMERCAHMKEVWELFVGSDADRFPLLILDEGMKLSVISGDVASEAV</sequence>
<keyword evidence="2" id="KW-1185">Reference proteome</keyword>
<protein>
    <submittedName>
        <fullName evidence="1">Uncharacterized protein</fullName>
    </submittedName>
</protein>
<gene>
    <name evidence="1" type="ORF">ABK249_02745</name>
</gene>
<comment type="caution">
    <text evidence="1">The sequence shown here is derived from an EMBL/GenBank/DDBJ whole genome shotgun (WGS) entry which is preliminary data.</text>
</comment>
<evidence type="ECO:0000313" key="2">
    <source>
        <dbReference type="Proteomes" id="UP001496627"/>
    </source>
</evidence>
<name>A0ABV0LW55_9HYPH</name>
<proteinExistence type="predicted"/>